<dbReference type="KEGG" id="mfo:Metfor_1197"/>
<feature type="domain" description="Spi protease inhibitor" evidence="2">
    <location>
        <begin position="35"/>
        <end position="131"/>
    </location>
</feature>
<organism evidence="3 4">
    <name type="scientific">Methanoregula formicica (strain DSM 22288 / NBRC 105244 / SMSP)</name>
    <dbReference type="NCBI Taxonomy" id="593750"/>
    <lineage>
        <taxon>Archaea</taxon>
        <taxon>Methanobacteriati</taxon>
        <taxon>Methanobacteriota</taxon>
        <taxon>Stenosarchaea group</taxon>
        <taxon>Methanomicrobia</taxon>
        <taxon>Methanomicrobiales</taxon>
        <taxon>Methanoregulaceae</taxon>
        <taxon>Methanoregula</taxon>
    </lineage>
</organism>
<reference evidence="3 4" key="2">
    <citation type="journal article" date="2014" name="Genome Announc.">
        <title>Complete Genome Sequence of Methanoregula formicica SMSPT, a Mesophilic Hydrogenotrophic Methanogen Isolated from a Methanogenic Upflow Anaerobic Sludge Blanket Reactor.</title>
        <authorList>
            <person name="Yamamoto K."/>
            <person name="Tamaki H."/>
            <person name="Cadillo-Quiroz H."/>
            <person name="Imachi H."/>
            <person name="Kyrpides N."/>
            <person name="Woyke T."/>
            <person name="Goodwin L."/>
            <person name="Zinder S.H."/>
            <person name="Kamagata Y."/>
            <person name="Liu W.T."/>
        </authorList>
    </citation>
    <scope>NUCLEOTIDE SEQUENCE [LARGE SCALE GENOMIC DNA]</scope>
    <source>
        <strain evidence="4">DSM 22288 / NBRC 105244 / SMSP</strain>
    </source>
</reference>
<feature type="domain" description="Peptidase C39-like" evidence="1">
    <location>
        <begin position="371"/>
        <end position="443"/>
    </location>
</feature>
<sequence length="705" mass="77267" precursor="true">MRLFKPAVILLVLLLAAMIMVPIASAAPNKVMDVNFVSVEKATTVANFYVNQISSSTQKYSDWKGAVVQKATTYYDLNGKESAYSFDVLQHGQYAGYLIVSATRNNYPVLEFSKGKTPDREMSTQTEAKELATTVAKSQQASLGSGRPLYLGATFFYMEYPVEKTSTVKTTTQQSQENIYVDLYERKIVDQGKVSGTLSTSQSSNTEPTAAQAQTSITFDQKAIQNFQIQTKQEAQAEWNAIDGKITKNGVNQPAVELSAVQSGQTKYIDHVPYYDWTYGCSPTAGSMVVGYWRDQGLTRIPVSTNTITGDPVTKELADAMGTLYGSNYCQCWIIPIINKKICNPLCGFTVPVMIAPGINSELNKYQYGITNSQYGWNAGNIYFPSWSDFQNEIDAGRPFELSMTSGGAPEDQPNTPYNHHSVAAVGYMVTSFDNFVTIHDTWETPSLYYDHMIRYNNWAAAMNTWVRSRTYSITSSAGSNGKIDPAGTINVPSGTRWSYTITPDSGYIIDQILVDNSPVTQNPYTFSDVTSDHTITATFKEEALPAIVPLCQAGNAFDATMYPQNWPQSDPMTFSCNWDGNGRVYLSGSSSELIGTYADDGFTVDTPNGIQFDAEGHYAHQHAPLELTSGMNTGSNTLTLIVRNYMGLSMSYGSSTGIGTDQTPYIIEVNDQSMIAAAQSSAAKAFTFVPNSTELKESVSTTAI</sequence>
<dbReference type="RefSeq" id="WP_015285203.1">
    <property type="nucleotide sequence ID" value="NC_019943.1"/>
</dbReference>
<evidence type="ECO:0008006" key="5">
    <source>
        <dbReference type="Google" id="ProtNLM"/>
    </source>
</evidence>
<dbReference type="InterPro" id="IPR025896">
    <property type="entry name" value="Spi_Prtas-inh"/>
</dbReference>
<dbReference type="InParanoid" id="L0HE14"/>
<dbReference type="GeneID" id="14310510"/>
<dbReference type="eggNOG" id="arCOG03311">
    <property type="taxonomic scope" value="Archaea"/>
</dbReference>
<reference evidence="4" key="1">
    <citation type="submission" date="2011-12" db="EMBL/GenBank/DDBJ databases">
        <title>Complete sequence of Methanoregula formicicum SMSP.</title>
        <authorList>
            <person name="Lucas S."/>
            <person name="Han J."/>
            <person name="Lapidus A."/>
            <person name="Cheng J.-F."/>
            <person name="Goodwin L."/>
            <person name="Pitluck S."/>
            <person name="Peters L."/>
            <person name="Ovchinnikova G."/>
            <person name="Teshima H."/>
            <person name="Detter J.C."/>
            <person name="Han C."/>
            <person name="Tapia R."/>
            <person name="Land M."/>
            <person name="Hauser L."/>
            <person name="Kyrpides N."/>
            <person name="Ivanova N."/>
            <person name="Pagani I."/>
            <person name="Imachi H."/>
            <person name="Tamaki H."/>
            <person name="Sekiguchi Y."/>
            <person name="Kamagata Y."/>
            <person name="Cadillo-Quiroz H."/>
            <person name="Zinder S."/>
            <person name="Liu W.-T."/>
            <person name="Woyke T."/>
        </authorList>
    </citation>
    <scope>NUCLEOTIDE SEQUENCE [LARGE SCALE GENOMIC DNA]</scope>
    <source>
        <strain evidence="4">DSM 22288 / NBRC 105244 / SMSP</strain>
    </source>
</reference>
<dbReference type="InterPro" id="IPR039564">
    <property type="entry name" value="Peptidase_C39-like"/>
</dbReference>
<evidence type="ECO:0000259" key="2">
    <source>
        <dbReference type="Pfam" id="PF13734"/>
    </source>
</evidence>
<dbReference type="EMBL" id="CP003167">
    <property type="protein sequence ID" value="AGB02240.1"/>
    <property type="molecule type" value="Genomic_DNA"/>
</dbReference>
<protein>
    <recommendedName>
        <fullName evidence="5">Peptidase C39-like domain-containing protein</fullName>
    </recommendedName>
</protein>
<evidence type="ECO:0000259" key="1">
    <source>
        <dbReference type="Pfam" id="PF13529"/>
    </source>
</evidence>
<dbReference type="Pfam" id="PF13529">
    <property type="entry name" value="Peptidase_C39_2"/>
    <property type="match status" value="1"/>
</dbReference>
<dbReference type="HOGENOM" id="CLU_025918_0_0_2"/>
<dbReference type="OrthoDB" id="131732at2157"/>
<dbReference type="Pfam" id="PF13734">
    <property type="entry name" value="Inhibitor_I69"/>
    <property type="match status" value="1"/>
</dbReference>
<evidence type="ECO:0000313" key="3">
    <source>
        <dbReference type="EMBL" id="AGB02240.1"/>
    </source>
</evidence>
<dbReference type="eggNOG" id="arCOG05189">
    <property type="taxonomic scope" value="Archaea"/>
</dbReference>
<dbReference type="AlphaFoldDB" id="L0HE14"/>
<dbReference type="STRING" id="593750.Metfor_1197"/>
<accession>L0HE14</accession>
<dbReference type="Proteomes" id="UP000010824">
    <property type="component" value="Chromosome"/>
</dbReference>
<keyword evidence="4" id="KW-1185">Reference proteome</keyword>
<proteinExistence type="predicted"/>
<evidence type="ECO:0000313" key="4">
    <source>
        <dbReference type="Proteomes" id="UP000010824"/>
    </source>
</evidence>
<gene>
    <name evidence="3" type="ordered locus">Metfor_1197</name>
</gene>
<name>L0HE14_METFS</name>